<evidence type="ECO:0000313" key="14">
    <source>
        <dbReference type="Proteomes" id="UP000614601"/>
    </source>
</evidence>
<dbReference type="GO" id="GO:0032979">
    <property type="term" value="P:protein insertion into mitochondrial inner membrane from matrix"/>
    <property type="evidence" value="ECO:0007669"/>
    <property type="project" value="TreeGrafter"/>
</dbReference>
<keyword evidence="7" id="KW-0496">Mitochondrion</keyword>
<evidence type="ECO:0000256" key="10">
    <source>
        <dbReference type="SAM" id="MobiDB-lite"/>
    </source>
</evidence>
<proteinExistence type="inferred from homology"/>
<evidence type="ECO:0000256" key="4">
    <source>
        <dbReference type="ARBA" id="ARBA00022792"/>
    </source>
</evidence>
<dbReference type="CDD" id="cd20069">
    <property type="entry name" value="5TM_Oxa1-like"/>
    <property type="match status" value="1"/>
</dbReference>
<dbReference type="EMBL" id="CAJFDH010000001">
    <property type="protein sequence ID" value="CAD5205687.1"/>
    <property type="molecule type" value="Genomic_DNA"/>
</dbReference>
<comment type="caution">
    <text evidence="13">The sequence shown here is derived from an EMBL/GenBank/DDBJ whole genome shotgun (WGS) entry which is preliminary data.</text>
</comment>
<accession>A0A811JR07</accession>
<evidence type="ECO:0000256" key="8">
    <source>
        <dbReference type="ARBA" id="ARBA00023136"/>
    </source>
</evidence>
<dbReference type="GO" id="GO:0005743">
    <property type="term" value="C:mitochondrial inner membrane"/>
    <property type="evidence" value="ECO:0007669"/>
    <property type="project" value="UniProtKB-SubCell"/>
</dbReference>
<dbReference type="EMBL" id="CAJFCW020000001">
    <property type="protein sequence ID" value="CAG9078682.1"/>
    <property type="molecule type" value="Genomic_DNA"/>
</dbReference>
<feature type="transmembrane region" description="Helical" evidence="11">
    <location>
        <begin position="98"/>
        <end position="120"/>
    </location>
</feature>
<name>A0A811JR07_9BILA</name>
<dbReference type="InterPro" id="IPR001708">
    <property type="entry name" value="YidC/ALB3/OXA1/COX18"/>
</dbReference>
<feature type="transmembrane region" description="Helical" evidence="11">
    <location>
        <begin position="222"/>
        <end position="241"/>
    </location>
</feature>
<dbReference type="Proteomes" id="UP000783686">
    <property type="component" value="Unassembled WGS sequence"/>
</dbReference>
<feature type="transmembrane region" description="Helical" evidence="11">
    <location>
        <begin position="177"/>
        <end position="194"/>
    </location>
</feature>
<keyword evidence="14" id="KW-1185">Reference proteome</keyword>
<keyword evidence="6 11" id="KW-1133">Transmembrane helix</keyword>
<keyword evidence="8 11" id="KW-0472">Membrane</keyword>
<evidence type="ECO:0000256" key="7">
    <source>
        <dbReference type="ARBA" id="ARBA00023128"/>
    </source>
</evidence>
<dbReference type="PANTHER" id="PTHR12428">
    <property type="entry name" value="OXA1"/>
    <property type="match status" value="1"/>
</dbReference>
<keyword evidence="3 9" id="KW-0812">Transmembrane</keyword>
<dbReference type="AlphaFoldDB" id="A0A811JR07"/>
<reference evidence="13" key="1">
    <citation type="submission" date="2020-09" db="EMBL/GenBank/DDBJ databases">
        <authorList>
            <person name="Kikuchi T."/>
        </authorList>
    </citation>
    <scope>NUCLEOTIDE SEQUENCE</scope>
    <source>
        <strain evidence="13">SH1</strain>
    </source>
</reference>
<evidence type="ECO:0000256" key="3">
    <source>
        <dbReference type="ARBA" id="ARBA00022692"/>
    </source>
</evidence>
<dbReference type="PANTHER" id="PTHR12428:SF66">
    <property type="entry name" value="MITOCHONDRIAL INNER MEMBRANE PROTEIN OXA1L"/>
    <property type="match status" value="1"/>
</dbReference>
<organism evidence="13 14">
    <name type="scientific">Bursaphelenchus okinawaensis</name>
    <dbReference type="NCBI Taxonomy" id="465554"/>
    <lineage>
        <taxon>Eukaryota</taxon>
        <taxon>Metazoa</taxon>
        <taxon>Ecdysozoa</taxon>
        <taxon>Nematoda</taxon>
        <taxon>Chromadorea</taxon>
        <taxon>Rhabditida</taxon>
        <taxon>Tylenchina</taxon>
        <taxon>Tylenchomorpha</taxon>
        <taxon>Aphelenchoidea</taxon>
        <taxon>Aphelenchoididae</taxon>
        <taxon>Bursaphelenchus</taxon>
    </lineage>
</organism>
<evidence type="ECO:0000256" key="9">
    <source>
        <dbReference type="RuleBase" id="RU003945"/>
    </source>
</evidence>
<dbReference type="OrthoDB" id="2148490at2759"/>
<dbReference type="Pfam" id="PF02096">
    <property type="entry name" value="60KD_IMP"/>
    <property type="match status" value="1"/>
</dbReference>
<sequence length="363" mass="40815">MLRIPRITSSVYRVVPRRKPNVLVSVRCITVGDVFGKVDVSKLPDIPPVPQPPAPGPSITELLEAKQSILNELGLFSWYTPSSYFRYALESMHMHLDIPWWAALMMTTLALRLLLVKVVVLSQKNVAIQSHHRKELAAFQERMNEAKGEGNNMLMQQILIEQRDFFRAKDIKIGRQIVILMGNASVFMTQFFAVRKMANLPYPGFDKGGTLWFQDLTACDPYYALPLISAVTMFAVLRVGIEAGQSSDTMTPAMKYGMQIGLPLVVLVSSSQFPAALCVYWCTSNIISLAYAGLFRIEPIRKVFGIPKFIPPPKKQEKGIKGAWQDYKKAKAAPPTLEELKKRDQANFKQAGRAKPIERSENQ</sequence>
<dbReference type="InterPro" id="IPR028055">
    <property type="entry name" value="YidC/Oxa/ALB_C"/>
</dbReference>
<comment type="subcellular location">
    <subcellularLocation>
        <location evidence="9">Membrane</location>
        <topology evidence="9">Multi-pass membrane protein</topology>
    </subcellularLocation>
    <subcellularLocation>
        <location evidence="1">Mitochondrion inner membrane</location>
        <topology evidence="1">Multi-pass membrane protein</topology>
    </subcellularLocation>
</comment>
<evidence type="ECO:0000256" key="11">
    <source>
        <dbReference type="SAM" id="Phobius"/>
    </source>
</evidence>
<protein>
    <recommendedName>
        <fullName evidence="12">Membrane insertase YidC/Oxa/ALB C-terminal domain-containing protein</fullName>
    </recommendedName>
</protein>
<evidence type="ECO:0000256" key="5">
    <source>
        <dbReference type="ARBA" id="ARBA00022946"/>
    </source>
</evidence>
<dbReference type="GO" id="GO:0032977">
    <property type="term" value="F:membrane insertase activity"/>
    <property type="evidence" value="ECO:0007669"/>
    <property type="project" value="InterPro"/>
</dbReference>
<feature type="region of interest" description="Disordered" evidence="10">
    <location>
        <begin position="331"/>
        <end position="363"/>
    </location>
</feature>
<keyword evidence="4" id="KW-0999">Mitochondrion inner membrane</keyword>
<evidence type="ECO:0000313" key="13">
    <source>
        <dbReference type="EMBL" id="CAD5205687.1"/>
    </source>
</evidence>
<evidence type="ECO:0000256" key="2">
    <source>
        <dbReference type="ARBA" id="ARBA00009877"/>
    </source>
</evidence>
<evidence type="ECO:0000259" key="12">
    <source>
        <dbReference type="Pfam" id="PF02096"/>
    </source>
</evidence>
<evidence type="ECO:0000256" key="1">
    <source>
        <dbReference type="ARBA" id="ARBA00004448"/>
    </source>
</evidence>
<feature type="domain" description="Membrane insertase YidC/Oxa/ALB C-terminal" evidence="12">
    <location>
        <begin position="100"/>
        <end position="290"/>
    </location>
</feature>
<gene>
    <name evidence="13" type="ORF">BOKJ2_LOCUS371</name>
</gene>
<dbReference type="Proteomes" id="UP000614601">
    <property type="component" value="Unassembled WGS sequence"/>
</dbReference>
<evidence type="ECO:0000256" key="6">
    <source>
        <dbReference type="ARBA" id="ARBA00022989"/>
    </source>
</evidence>
<keyword evidence="5" id="KW-0809">Transit peptide</keyword>
<comment type="similarity">
    <text evidence="2 9">Belongs to the OXA1/ALB3/YidC family.</text>
</comment>